<name>A0A212L2V1_9HYPH</name>
<evidence type="ECO:0000313" key="2">
    <source>
        <dbReference type="EMBL" id="SCM71884.1"/>
    </source>
</evidence>
<protein>
    <submittedName>
        <fullName evidence="2">Xylose isomerase-like TIM barrel</fullName>
    </submittedName>
</protein>
<reference evidence="2" key="1">
    <citation type="submission" date="2016-08" db="EMBL/GenBank/DDBJ databases">
        <authorList>
            <person name="Seilhamer J.J."/>
        </authorList>
    </citation>
    <scope>NUCLEOTIDE SEQUENCE</scope>
    <source>
        <strain evidence="2">86</strain>
    </source>
</reference>
<evidence type="ECO:0000259" key="1">
    <source>
        <dbReference type="Pfam" id="PF01261"/>
    </source>
</evidence>
<dbReference type="SUPFAM" id="SSF51658">
    <property type="entry name" value="Xylose isomerase-like"/>
    <property type="match status" value="1"/>
</dbReference>
<dbReference type="EMBL" id="FMJD01000002">
    <property type="protein sequence ID" value="SCM71884.1"/>
    <property type="molecule type" value="Genomic_DNA"/>
</dbReference>
<sequence length="293" mass="32702">MKLGLNLSFAVKRWLEAERLAALVAGDLDTRYVQFTWDLVDPWWPEAQRDALASAYAQAFARAGVTVESSFGGLASYSYNHILAPTPELRDLGRQHLVRAIDMTAAMEVPVAGMPFGSFSADDAVDPGKRQEIYKTALDIYVGISRHAKARGLEMLMVEPVPLSTEFPSTAADALRLMHDLEGATDVPVRLNVDWGHAMFKPLFGDDATMEHWMTVCGEYIAAYHIQQTDGLYDRHWNFTHDGLVSPADLSAFWNRHKLKDQTFFLEVVYAFEEPDATVLSDMKAAMALLRSA</sequence>
<dbReference type="GO" id="GO:0016853">
    <property type="term" value="F:isomerase activity"/>
    <property type="evidence" value="ECO:0007669"/>
    <property type="project" value="UniProtKB-KW"/>
</dbReference>
<gene>
    <name evidence="2" type="ORF">KL86PLE_100375</name>
</gene>
<dbReference type="RefSeq" id="WP_288199159.1">
    <property type="nucleotide sequence ID" value="NZ_LT608334.1"/>
</dbReference>
<dbReference type="InterPro" id="IPR013022">
    <property type="entry name" value="Xyl_isomerase-like_TIM-brl"/>
</dbReference>
<feature type="domain" description="Xylose isomerase-like TIM barrel" evidence="1">
    <location>
        <begin position="31"/>
        <end position="241"/>
    </location>
</feature>
<keyword evidence="2" id="KW-0413">Isomerase</keyword>
<organism evidence="2">
    <name type="scientific">uncultured Pleomorphomonas sp</name>
    <dbReference type="NCBI Taxonomy" id="442121"/>
    <lineage>
        <taxon>Bacteria</taxon>
        <taxon>Pseudomonadati</taxon>
        <taxon>Pseudomonadota</taxon>
        <taxon>Alphaproteobacteria</taxon>
        <taxon>Hyphomicrobiales</taxon>
        <taxon>Pleomorphomonadaceae</taxon>
        <taxon>Pleomorphomonas</taxon>
        <taxon>environmental samples</taxon>
    </lineage>
</organism>
<dbReference type="Gene3D" id="3.20.20.150">
    <property type="entry name" value="Divalent-metal-dependent TIM barrel enzymes"/>
    <property type="match status" value="1"/>
</dbReference>
<dbReference type="AlphaFoldDB" id="A0A212L2V1"/>
<accession>A0A212L2V1</accession>
<dbReference type="Pfam" id="PF01261">
    <property type="entry name" value="AP_endonuc_2"/>
    <property type="match status" value="1"/>
</dbReference>
<dbReference type="InterPro" id="IPR036237">
    <property type="entry name" value="Xyl_isomerase-like_sf"/>
</dbReference>
<proteinExistence type="predicted"/>